<feature type="domain" description="Protein kinase" evidence="16">
    <location>
        <begin position="322"/>
        <end position="601"/>
    </location>
</feature>
<comment type="caution">
    <text evidence="17">The sequence shown here is derived from an EMBL/GenBank/DDBJ whole genome shotgun (WGS) entry which is preliminary data.</text>
</comment>
<evidence type="ECO:0000256" key="1">
    <source>
        <dbReference type="ARBA" id="ARBA00004479"/>
    </source>
</evidence>
<comment type="subcellular location">
    <subcellularLocation>
        <location evidence="1">Membrane</location>
        <topology evidence="1">Single-pass type I membrane protein</topology>
    </subcellularLocation>
</comment>
<dbReference type="Proteomes" id="UP001567538">
    <property type="component" value="Unassembled WGS sequence"/>
</dbReference>
<evidence type="ECO:0000313" key="17">
    <source>
        <dbReference type="EMBL" id="KAL1550687.1"/>
    </source>
</evidence>
<dbReference type="PROSITE" id="PS50011">
    <property type="entry name" value="PROTEIN_KINASE_DOM"/>
    <property type="match status" value="1"/>
</dbReference>
<keyword evidence="7" id="KW-0418">Kinase</keyword>
<evidence type="ECO:0000256" key="4">
    <source>
        <dbReference type="ARBA" id="ARBA00022692"/>
    </source>
</evidence>
<evidence type="ECO:0000313" key="18">
    <source>
        <dbReference type="Proteomes" id="UP001567538"/>
    </source>
</evidence>
<evidence type="ECO:0000256" key="3">
    <source>
        <dbReference type="ARBA" id="ARBA00022679"/>
    </source>
</evidence>
<feature type="transmembrane region" description="Helical" evidence="14">
    <location>
        <begin position="262"/>
        <end position="286"/>
    </location>
</feature>
<evidence type="ECO:0000256" key="8">
    <source>
        <dbReference type="ARBA" id="ARBA00022840"/>
    </source>
</evidence>
<keyword evidence="9 14" id="KW-1133">Transmembrane helix</keyword>
<feature type="chain" id="PRO_5044852253" evidence="15">
    <location>
        <begin position="23"/>
        <end position="634"/>
    </location>
</feature>
<dbReference type="AlphaFoldDB" id="A0ABD1H2P3"/>
<keyword evidence="11" id="KW-0325">Glycoprotein</keyword>
<dbReference type="PROSITE" id="PS00108">
    <property type="entry name" value="PROTEIN_KINASE_ST"/>
    <property type="match status" value="1"/>
</dbReference>
<dbReference type="GO" id="GO:0005524">
    <property type="term" value="F:ATP binding"/>
    <property type="evidence" value="ECO:0007669"/>
    <property type="project" value="UniProtKB-UniRule"/>
</dbReference>
<keyword evidence="4 14" id="KW-0812">Transmembrane</keyword>
<keyword evidence="10 14" id="KW-0472">Membrane</keyword>
<proteinExistence type="predicted"/>
<keyword evidence="5 15" id="KW-0732">Signal</keyword>
<evidence type="ECO:0000256" key="15">
    <source>
        <dbReference type="SAM" id="SignalP"/>
    </source>
</evidence>
<evidence type="ECO:0000256" key="14">
    <source>
        <dbReference type="SAM" id="Phobius"/>
    </source>
</evidence>
<keyword evidence="8 12" id="KW-0067">ATP-binding</keyword>
<keyword evidence="6 12" id="KW-0547">Nucleotide-binding</keyword>
<feature type="signal peptide" evidence="15">
    <location>
        <begin position="1"/>
        <end position="22"/>
    </location>
</feature>
<dbReference type="GO" id="GO:0004674">
    <property type="term" value="F:protein serine/threonine kinase activity"/>
    <property type="evidence" value="ECO:0007669"/>
    <property type="project" value="UniProtKB-KW"/>
</dbReference>
<dbReference type="InterPro" id="IPR011009">
    <property type="entry name" value="Kinase-like_dom_sf"/>
</dbReference>
<dbReference type="PROSITE" id="PS00107">
    <property type="entry name" value="PROTEIN_KINASE_ATP"/>
    <property type="match status" value="1"/>
</dbReference>
<dbReference type="InterPro" id="IPR008271">
    <property type="entry name" value="Ser/Thr_kinase_AS"/>
</dbReference>
<dbReference type="InterPro" id="IPR000719">
    <property type="entry name" value="Prot_kinase_dom"/>
</dbReference>
<evidence type="ECO:0000256" key="9">
    <source>
        <dbReference type="ARBA" id="ARBA00022989"/>
    </source>
</evidence>
<evidence type="ECO:0000256" key="5">
    <source>
        <dbReference type="ARBA" id="ARBA00022729"/>
    </source>
</evidence>
<dbReference type="InterPro" id="IPR045874">
    <property type="entry name" value="LRK10/LRL21-25-like"/>
</dbReference>
<name>A0ABD1H2P3_SALDI</name>
<dbReference type="InterPro" id="IPR025287">
    <property type="entry name" value="WAK_GUB"/>
</dbReference>
<evidence type="ECO:0000256" key="13">
    <source>
        <dbReference type="SAM" id="MobiDB-lite"/>
    </source>
</evidence>
<evidence type="ECO:0000256" key="6">
    <source>
        <dbReference type="ARBA" id="ARBA00022741"/>
    </source>
</evidence>
<evidence type="ECO:0000256" key="12">
    <source>
        <dbReference type="PROSITE-ProRule" id="PRU10141"/>
    </source>
</evidence>
<evidence type="ECO:0000259" key="16">
    <source>
        <dbReference type="PROSITE" id="PS50011"/>
    </source>
</evidence>
<dbReference type="Gene3D" id="3.30.200.20">
    <property type="entry name" value="Phosphorylase Kinase, domain 1"/>
    <property type="match status" value="1"/>
</dbReference>
<dbReference type="Gene3D" id="1.10.510.10">
    <property type="entry name" value="Transferase(Phosphotransferase) domain 1"/>
    <property type="match status" value="1"/>
</dbReference>
<evidence type="ECO:0000256" key="2">
    <source>
        <dbReference type="ARBA" id="ARBA00022527"/>
    </source>
</evidence>
<protein>
    <submittedName>
        <fullName evidence="17">Rust resistance kinase Lr10-like</fullName>
    </submittedName>
</protein>
<reference evidence="17 18" key="1">
    <citation type="submission" date="2024-06" db="EMBL/GenBank/DDBJ databases">
        <title>A chromosome level genome sequence of Diviner's sage (Salvia divinorum).</title>
        <authorList>
            <person name="Ford S.A."/>
            <person name="Ro D.-K."/>
            <person name="Ness R.W."/>
            <person name="Phillips M.A."/>
        </authorList>
    </citation>
    <scope>NUCLEOTIDE SEQUENCE [LARGE SCALE GENOMIC DNA]</scope>
    <source>
        <strain evidence="17">SAF-2024a</strain>
        <tissue evidence="17">Leaf</tissue>
    </source>
</reference>
<keyword evidence="18" id="KW-1185">Reference proteome</keyword>
<dbReference type="FunFam" id="3.30.200.20:FF:000178">
    <property type="entry name" value="serine/threonine-protein kinase PBS1-like"/>
    <property type="match status" value="1"/>
</dbReference>
<dbReference type="Pfam" id="PF00069">
    <property type="entry name" value="Pkinase"/>
    <property type="match status" value="1"/>
</dbReference>
<evidence type="ECO:0000256" key="11">
    <source>
        <dbReference type="ARBA" id="ARBA00023180"/>
    </source>
</evidence>
<evidence type="ECO:0000256" key="10">
    <source>
        <dbReference type="ARBA" id="ARBA00023136"/>
    </source>
</evidence>
<dbReference type="Pfam" id="PF13947">
    <property type="entry name" value="GUB_WAK_bind"/>
    <property type="match status" value="1"/>
</dbReference>
<keyword evidence="2" id="KW-0723">Serine/threonine-protein kinase</keyword>
<keyword evidence="3" id="KW-0808">Transferase</keyword>
<gene>
    <name evidence="17" type="ORF">AAHA92_18619</name>
</gene>
<accession>A0ABD1H2P3</accession>
<dbReference type="SMART" id="SM00220">
    <property type="entry name" value="S_TKc"/>
    <property type="match status" value="1"/>
</dbReference>
<organism evidence="17 18">
    <name type="scientific">Salvia divinorum</name>
    <name type="common">Maria pastora</name>
    <name type="synonym">Diviner's sage</name>
    <dbReference type="NCBI Taxonomy" id="28513"/>
    <lineage>
        <taxon>Eukaryota</taxon>
        <taxon>Viridiplantae</taxon>
        <taxon>Streptophyta</taxon>
        <taxon>Embryophyta</taxon>
        <taxon>Tracheophyta</taxon>
        <taxon>Spermatophyta</taxon>
        <taxon>Magnoliopsida</taxon>
        <taxon>eudicotyledons</taxon>
        <taxon>Gunneridae</taxon>
        <taxon>Pentapetalae</taxon>
        <taxon>asterids</taxon>
        <taxon>lamiids</taxon>
        <taxon>Lamiales</taxon>
        <taxon>Lamiaceae</taxon>
        <taxon>Nepetoideae</taxon>
        <taxon>Mentheae</taxon>
        <taxon>Salviinae</taxon>
        <taxon>Salvia</taxon>
        <taxon>Salvia subgen. Calosphace</taxon>
    </lineage>
</organism>
<feature type="binding site" evidence="12">
    <location>
        <position position="350"/>
    </location>
    <ligand>
        <name>ATP</name>
        <dbReference type="ChEBI" id="CHEBI:30616"/>
    </ligand>
</feature>
<dbReference type="SUPFAM" id="SSF56112">
    <property type="entry name" value="Protein kinase-like (PK-like)"/>
    <property type="match status" value="1"/>
</dbReference>
<dbReference type="FunFam" id="1.10.510.10:FF:000590">
    <property type="entry name" value="PR5-like receptor kinase"/>
    <property type="match status" value="1"/>
</dbReference>
<dbReference type="GO" id="GO:0016020">
    <property type="term" value="C:membrane"/>
    <property type="evidence" value="ECO:0007669"/>
    <property type="project" value="UniProtKB-SubCell"/>
</dbReference>
<feature type="region of interest" description="Disordered" evidence="13">
    <location>
        <begin position="606"/>
        <end position="634"/>
    </location>
</feature>
<sequence length="634" mass="70829">MILFFIFLISSLNIQQPRSAAAQQDCPPASCSPSGPVVRFPFRLTGRHPQHCGYPGFDLSCNPTNNRTEFDFQFPVRASPRNIILPLSAKATVNEIDYRAQVIRLSVFRGSCLPAQVPEVSSSPSPFEFHIQIMYAGAGDGYTLFNCSGEIDYEPWATPMGPIACLARGNYRVYAYRSSTSVTELPLSRCVKMYNISDVSEVLMDGLREYSVDDTYLHWPEPVCSNCESRGKYCGFNTNNQTQCFDIPKQPHHKKQGISDKAVIAIVVAAVFTAALAFAALFYVYTVKRKQSTERRTERFLEDHKARRLTRFTYSDIKTITDDFKHKLGQGGYGSVFRGKLSTDILVAVKVLTNIKGNGEDFINEVGTIGNIHHVNVVRLVGYCADGYKRALVYEFLENDSLNKYLSSGKQSSTVGWEKLQEIALGVARGLDYLHQGCKQRILHFDIKPHNILLDHNLNPKVADFGLAKLCSREKSVVTMTGARGTIGYIAPEVFSRNFGKVSYKSDIYSYGMVLLDMVGARREFGEAAAQESGEVYFPEWMYNQLEKGADIAIHVDNVEETDIVKRLIIVGLWCIQWYPADRPSMKLIIQMLEAQTMPIMPPNPFAASNSANSTSTSSPSTMYTTSTTTTFTS</sequence>
<dbReference type="InterPro" id="IPR017441">
    <property type="entry name" value="Protein_kinase_ATP_BS"/>
</dbReference>
<evidence type="ECO:0000256" key="7">
    <source>
        <dbReference type="ARBA" id="ARBA00022777"/>
    </source>
</evidence>
<dbReference type="PANTHER" id="PTHR27009">
    <property type="entry name" value="RUST RESISTANCE KINASE LR10-RELATED"/>
    <property type="match status" value="1"/>
</dbReference>
<dbReference type="EMBL" id="JBEAFC010000007">
    <property type="protein sequence ID" value="KAL1550687.1"/>
    <property type="molecule type" value="Genomic_DNA"/>
</dbReference>